<feature type="compositionally biased region" description="Acidic residues" evidence="1">
    <location>
        <begin position="232"/>
        <end position="247"/>
    </location>
</feature>
<keyword evidence="3" id="KW-1185">Reference proteome</keyword>
<accession>A0A9P1IVK2</accession>
<dbReference type="OrthoDB" id="5875682at2759"/>
<gene>
    <name evidence="2" type="ORF">CAMP_LOCUS15655</name>
</gene>
<protein>
    <submittedName>
        <fullName evidence="2">Uncharacterized protein</fullName>
    </submittedName>
</protein>
<comment type="caution">
    <text evidence="2">The sequence shown here is derived from an EMBL/GenBank/DDBJ whole genome shotgun (WGS) entry which is preliminary data.</text>
</comment>
<feature type="region of interest" description="Disordered" evidence="1">
    <location>
        <begin position="123"/>
        <end position="157"/>
    </location>
</feature>
<dbReference type="EMBL" id="CANHGI010000005">
    <property type="protein sequence ID" value="CAI5453018.1"/>
    <property type="molecule type" value="Genomic_DNA"/>
</dbReference>
<feature type="compositionally biased region" description="Polar residues" evidence="1">
    <location>
        <begin position="214"/>
        <end position="228"/>
    </location>
</feature>
<proteinExistence type="predicted"/>
<organism evidence="2 3">
    <name type="scientific">Caenorhabditis angaria</name>
    <dbReference type="NCBI Taxonomy" id="860376"/>
    <lineage>
        <taxon>Eukaryota</taxon>
        <taxon>Metazoa</taxon>
        <taxon>Ecdysozoa</taxon>
        <taxon>Nematoda</taxon>
        <taxon>Chromadorea</taxon>
        <taxon>Rhabditida</taxon>
        <taxon>Rhabditina</taxon>
        <taxon>Rhabditomorpha</taxon>
        <taxon>Rhabditoidea</taxon>
        <taxon>Rhabditidae</taxon>
        <taxon>Peloderinae</taxon>
        <taxon>Caenorhabditis</taxon>
    </lineage>
</organism>
<feature type="region of interest" description="Disordered" evidence="1">
    <location>
        <begin position="214"/>
        <end position="247"/>
    </location>
</feature>
<dbReference type="Proteomes" id="UP001152747">
    <property type="component" value="Unassembled WGS sequence"/>
</dbReference>
<evidence type="ECO:0000313" key="2">
    <source>
        <dbReference type="EMBL" id="CAI5453018.1"/>
    </source>
</evidence>
<feature type="compositionally biased region" description="Polar residues" evidence="1">
    <location>
        <begin position="146"/>
        <end position="157"/>
    </location>
</feature>
<evidence type="ECO:0000313" key="3">
    <source>
        <dbReference type="Proteomes" id="UP001152747"/>
    </source>
</evidence>
<dbReference type="AlphaFoldDB" id="A0A9P1IVK2"/>
<name>A0A9P1IVK2_9PELO</name>
<evidence type="ECO:0000256" key="1">
    <source>
        <dbReference type="SAM" id="MobiDB-lite"/>
    </source>
</evidence>
<feature type="compositionally biased region" description="Basic and acidic residues" evidence="1">
    <location>
        <begin position="29"/>
        <end position="42"/>
    </location>
</feature>
<feature type="region of interest" description="Disordered" evidence="1">
    <location>
        <begin position="22"/>
        <end position="42"/>
    </location>
</feature>
<reference evidence="2" key="1">
    <citation type="submission" date="2022-11" db="EMBL/GenBank/DDBJ databases">
        <authorList>
            <person name="Kikuchi T."/>
        </authorList>
    </citation>
    <scope>NUCLEOTIDE SEQUENCE</scope>
    <source>
        <strain evidence="2">PS1010</strain>
    </source>
</reference>
<sequence>MVEVAEALLLFAHNSANFTCNQQSKQQHKQKENLKRKNVRFDDENTASTSDYLFKAGKEWNHIASFFNCEEKQNQNGCEPMDELLNLCNWYDQREKNPEIDFSDEEDSDDEIPYAAFALTYSSSTTSSNSNKTPKNDEPSFPTPPLSSNSNSRKTLCSSNSTRVSSLRLASQLCLGGSTAILVKRKSLVRFEEDGSSRHKNALELAFQGIMTTSPSEIDLTSPSQNIRQDAEESDKSEDDFWGEVEF</sequence>